<gene>
    <name evidence="2" type="ORF">EF834_08385</name>
</gene>
<dbReference type="Proteomes" id="UP000284333">
    <property type="component" value="Unassembled WGS sequence"/>
</dbReference>
<sequence>MPRTRVPRTRVTVSILSAAALVLVGCSGAGQPTTPEPATAPAVALDTALTHVHGLHVRADGTVLAGTHTGLYALDSAGGTSRVGDSDDDFMGLTGVPGTDTLYSSGHPGVSSDAPNPLGLRGSNDGGTTWSDRSLGGQTDFHALASDGRLLVGFDGAEGLAVSTDAGYNWTRGASVDAYALAMTTAAVWALTPDGLMRSTDGAQSFAAAVDSPTLVLLAGAGDALWGIDASGDAWRSRDGVDWQKVDRVGAVDALTAVDYDTAYAATNQAFFILG</sequence>
<proteinExistence type="predicted"/>
<reference evidence="2 3" key="1">
    <citation type="submission" date="2018-11" db="EMBL/GenBank/DDBJ databases">
        <title>Rhodococcus spongicola sp. nov. and Rhodococcus xishaensis sp. nov. from marine sponges.</title>
        <authorList>
            <person name="Li L."/>
            <person name="Lin H.W."/>
        </authorList>
    </citation>
    <scope>NUCLEOTIDE SEQUENCE [LARGE SCALE GENOMIC DNA]</scope>
    <source>
        <strain evidence="2 3">LHW50502</strain>
    </source>
</reference>
<dbReference type="PROSITE" id="PS51257">
    <property type="entry name" value="PROKAR_LIPOPROTEIN"/>
    <property type="match status" value="1"/>
</dbReference>
<dbReference type="NCBIfam" id="NF045728">
    <property type="entry name" value="glycosyl_F510_1955"/>
    <property type="match status" value="1"/>
</dbReference>
<dbReference type="AlphaFoldDB" id="A0A3S3AAU3"/>
<feature type="chain" id="PRO_5018537063" evidence="1">
    <location>
        <begin position="30"/>
        <end position="275"/>
    </location>
</feature>
<keyword evidence="3" id="KW-1185">Reference proteome</keyword>
<evidence type="ECO:0000313" key="3">
    <source>
        <dbReference type="Proteomes" id="UP000284333"/>
    </source>
</evidence>
<comment type="caution">
    <text evidence="2">The sequence shown here is derived from an EMBL/GenBank/DDBJ whole genome shotgun (WGS) entry which is preliminary data.</text>
</comment>
<dbReference type="InterPro" id="IPR054817">
    <property type="entry name" value="Glycosyl_F510_1955-like"/>
</dbReference>
<dbReference type="CDD" id="cd15482">
    <property type="entry name" value="Sialidase_non-viral"/>
    <property type="match status" value="1"/>
</dbReference>
<name>A0A3S3AAU3_9NOCA</name>
<dbReference type="SUPFAM" id="SSF110296">
    <property type="entry name" value="Oligoxyloglucan reducing end-specific cellobiohydrolase"/>
    <property type="match status" value="1"/>
</dbReference>
<evidence type="ECO:0000256" key="1">
    <source>
        <dbReference type="SAM" id="SignalP"/>
    </source>
</evidence>
<dbReference type="Gene3D" id="2.130.10.10">
    <property type="entry name" value="YVTN repeat-like/Quinoprotein amine dehydrogenase"/>
    <property type="match status" value="1"/>
</dbReference>
<dbReference type="RefSeq" id="WP_127946776.1">
    <property type="nucleotide sequence ID" value="NZ_RKLN01000003.1"/>
</dbReference>
<feature type="signal peptide" evidence="1">
    <location>
        <begin position="1"/>
        <end position="29"/>
    </location>
</feature>
<accession>A0A3S3AAU3</accession>
<dbReference type="EMBL" id="RKLN01000003">
    <property type="protein sequence ID" value="RVW03688.1"/>
    <property type="molecule type" value="Genomic_DNA"/>
</dbReference>
<protein>
    <submittedName>
        <fullName evidence="2">Exo-alpha-sialidase</fullName>
    </submittedName>
</protein>
<dbReference type="OrthoDB" id="9764804at2"/>
<evidence type="ECO:0000313" key="2">
    <source>
        <dbReference type="EMBL" id="RVW03688.1"/>
    </source>
</evidence>
<dbReference type="InterPro" id="IPR015943">
    <property type="entry name" value="WD40/YVTN_repeat-like_dom_sf"/>
</dbReference>
<organism evidence="2 3">
    <name type="scientific">Rhodococcus spongiicola</name>
    <dbReference type="NCBI Taxonomy" id="2487352"/>
    <lineage>
        <taxon>Bacteria</taxon>
        <taxon>Bacillati</taxon>
        <taxon>Actinomycetota</taxon>
        <taxon>Actinomycetes</taxon>
        <taxon>Mycobacteriales</taxon>
        <taxon>Nocardiaceae</taxon>
        <taxon>Rhodococcus</taxon>
    </lineage>
</organism>
<keyword evidence="1" id="KW-0732">Signal</keyword>